<dbReference type="GeneID" id="58895254"/>
<feature type="domain" description="DUF4910" evidence="3">
    <location>
        <begin position="12"/>
        <end position="355"/>
    </location>
</feature>
<organism evidence="4 5">
    <name type="scientific">Grimontia hollisae CIP 101886</name>
    <dbReference type="NCBI Taxonomy" id="675812"/>
    <lineage>
        <taxon>Bacteria</taxon>
        <taxon>Pseudomonadati</taxon>
        <taxon>Pseudomonadota</taxon>
        <taxon>Gammaproteobacteria</taxon>
        <taxon>Vibrionales</taxon>
        <taxon>Vibrionaceae</taxon>
        <taxon>Grimontia</taxon>
    </lineage>
</organism>
<accession>D0IC24</accession>
<dbReference type="RefSeq" id="WP_005506519.1">
    <property type="nucleotide sequence ID" value="NZ_ADAQ01000013.1"/>
</dbReference>
<dbReference type="InterPro" id="IPR032589">
    <property type="entry name" value="DUF4910"/>
</dbReference>
<name>D0IC24_GRIHO</name>
<dbReference type="Pfam" id="PF16254">
    <property type="entry name" value="DUF4910"/>
    <property type="match status" value="1"/>
</dbReference>
<dbReference type="InterPro" id="IPR032610">
    <property type="entry name" value="DUF2172"/>
</dbReference>
<dbReference type="InterPro" id="IPR032622">
    <property type="entry name" value="UCP01524_HTH"/>
</dbReference>
<keyword evidence="5" id="KW-1185">Reference proteome</keyword>
<dbReference type="Gene3D" id="1.10.10.10">
    <property type="entry name" value="Winged helix-like DNA-binding domain superfamily/Winged helix DNA-binding domain"/>
    <property type="match status" value="1"/>
</dbReference>
<dbReference type="Gene3D" id="3.40.630.10">
    <property type="entry name" value="Zn peptidases"/>
    <property type="match status" value="1"/>
</dbReference>
<evidence type="ECO:0000313" key="4">
    <source>
        <dbReference type="EMBL" id="EEY71442.1"/>
    </source>
</evidence>
<dbReference type="PIRSF" id="PIRSF015244">
    <property type="entry name" value="UCP015244"/>
    <property type="match status" value="1"/>
</dbReference>
<dbReference type="eggNOG" id="COG4310">
    <property type="taxonomic scope" value="Bacteria"/>
</dbReference>
<dbReference type="InterPro" id="IPR036388">
    <property type="entry name" value="WH-like_DNA-bd_sf"/>
</dbReference>
<dbReference type="Proteomes" id="UP000003604">
    <property type="component" value="Unassembled WGS sequence"/>
</dbReference>
<sequence>MFEINNIGEYMYSLADELFPINRSLTGKGVRITLSILKRELPDLEINFFLSGDKAFDWVIPKEWDVKSAYVEDIDGNRIIDFKENNLHLVGYSIPIDRYMTIDELNKNLYSLPNQPDAIPYITSYYKKNWGFCLAHNQRQVLLQTPNKIVKVKIDSKHFDGVMNYGELYIKGKSNKEILLSTYICHPSMANNELSGPVNAVALAKYISCRSDNNYSYRVLFLPETIGAISYLSKNHLDLKEKVVAGFILTCMGDEKSYSFMPSKYGNTRVDRIAEYVMNNYVDKYSKYSFSERGSDERQYCSPGIELPIVSIMRSKYAEYNEYHTSLDNMKLISPSGLEGAFDKVSKCIEILETDEIFHCKLLCEPQLGKRGLYPTVSTKDTVNQIMPLRDVLMYSDGSNSLFDIAMITGHDYFEILECSRKLLESDLIERV</sequence>
<proteinExistence type="predicted"/>
<dbReference type="AlphaFoldDB" id="D0IC24"/>
<evidence type="ECO:0000259" key="3">
    <source>
        <dbReference type="Pfam" id="PF16254"/>
    </source>
</evidence>
<dbReference type="InterPro" id="IPR012353">
    <property type="entry name" value="UCP015244"/>
</dbReference>
<evidence type="ECO:0000259" key="1">
    <source>
        <dbReference type="Pfam" id="PF09940"/>
    </source>
</evidence>
<feature type="domain" description="DUF2172" evidence="1">
    <location>
        <begin position="63"/>
        <end position="156"/>
    </location>
</feature>
<reference evidence="4 5" key="1">
    <citation type="submission" date="2009-10" db="EMBL/GenBank/DDBJ databases">
        <authorList>
            <consortium name="Los Alamos National Laboratory (LANL)"/>
            <consortium name="National Microbial Pathogen Data Resource (NMPDR)"/>
            <person name="Saunders E.H."/>
            <person name="Munk A.C."/>
            <person name="Tapia R."/>
            <person name="Green L."/>
            <person name="Rogers Y."/>
            <person name="Detter J.C."/>
            <person name="Bruce D."/>
            <person name="Brettin T.S."/>
            <person name="Colwell R.R."/>
            <person name="Huq A."/>
            <person name="Grim C.J."/>
            <person name="Hasan N.A."/>
            <person name="Bartels D."/>
            <person name="Vonstein V."/>
        </authorList>
    </citation>
    <scope>NUCLEOTIDE SEQUENCE [LARGE SCALE GENOMIC DNA]</scope>
    <source>
        <strain evidence="4 5">CIP 101886</strain>
    </source>
</reference>
<dbReference type="Gene3D" id="3.50.30.90">
    <property type="match status" value="1"/>
</dbReference>
<dbReference type="EMBL" id="ADAQ01000013">
    <property type="protein sequence ID" value="EEY71442.1"/>
    <property type="molecule type" value="Genomic_DNA"/>
</dbReference>
<gene>
    <name evidence="4" type="ORF">VHA_003303</name>
</gene>
<evidence type="ECO:0008006" key="6">
    <source>
        <dbReference type="Google" id="ProtNLM"/>
    </source>
</evidence>
<dbReference type="SUPFAM" id="SSF53187">
    <property type="entry name" value="Zn-dependent exopeptidases"/>
    <property type="match status" value="1"/>
</dbReference>
<comment type="caution">
    <text evidence="4">The sequence shown here is derived from an EMBL/GenBank/DDBJ whole genome shotgun (WGS) entry which is preliminary data.</text>
</comment>
<evidence type="ECO:0000313" key="5">
    <source>
        <dbReference type="Proteomes" id="UP000003604"/>
    </source>
</evidence>
<dbReference type="OrthoDB" id="9765654at2"/>
<protein>
    <recommendedName>
        <fullName evidence="6">DUF4910 domain-containing protein</fullName>
    </recommendedName>
</protein>
<dbReference type="Pfam" id="PF16221">
    <property type="entry name" value="HTH_47"/>
    <property type="match status" value="1"/>
</dbReference>
<evidence type="ECO:0000259" key="2">
    <source>
        <dbReference type="Pfam" id="PF16221"/>
    </source>
</evidence>
<feature type="domain" description="UCP01524 winged helix-turn-helix" evidence="2">
    <location>
        <begin position="363"/>
        <end position="430"/>
    </location>
</feature>
<dbReference type="Pfam" id="PF09940">
    <property type="entry name" value="DUF2172"/>
    <property type="match status" value="1"/>
</dbReference>